<name>A0A9N9YGY5_9HYPO</name>
<protein>
    <submittedName>
        <fullName evidence="1">Uncharacterized protein</fullName>
    </submittedName>
</protein>
<evidence type="ECO:0000313" key="2">
    <source>
        <dbReference type="Proteomes" id="UP000696573"/>
    </source>
</evidence>
<comment type="caution">
    <text evidence="1">The sequence shown here is derived from an EMBL/GenBank/DDBJ whole genome shotgun (WGS) entry which is preliminary data.</text>
</comment>
<dbReference type="Proteomes" id="UP000696573">
    <property type="component" value="Unassembled WGS sequence"/>
</dbReference>
<sequence length="615" mass="69047">MATTDRMEDAPRIRRLLQNARPALHHLEAQLKRTISTHSRIPIAASSRGKPIGKTSAFGEIVPRMLGRKKFCRPSLDMLGLEFILIILNMVYEDHPRSMRNLALVNSHYHYAARYCQYRNVTFFYAPAIEEDEKYLDALVQSIQKATGLRDLEWQNTTLYTPSTQNQSLALPPVVSVGIPEKVVLALQPGESVRLHASISSLDRVVDPIPDPRMPVYTAPLLKRSGSLHSLNMVFTYSDEESCIQFTQIAKQILLSSPNVRKLSIDFGPQGDGPVSFPLPASYTGLGFVDGERPPALESLKLIRYEFGYKKEVEPGYISGSHVGYPGNGNESDYWAEVFDWSRLKHLKIRNVDFALKLASKLISIEHVAFDRPQGIERVYHNSQFSALGLGGIIRHGSQLRVLEIHQKETRTWADETIDASSLLAIQRECPLIEELALDISRNGDWPFNVLDVLAGFPKLRILTIWFEMGRVGRAPDDIVRPLVTYHAVDELYRHICLIRPRTLPPLGTLKVYCGGGKGISGCSLPELAWVEINRSGFVCQLLERGDEASELVFDITCPALSDKDNLVLSQTRKPQKFGRFNRKSRPQVRLMTDVELAMLGPPPFVTSSTAHESV</sequence>
<dbReference type="AlphaFoldDB" id="A0A9N9YGY5"/>
<dbReference type="OrthoDB" id="3945550at2759"/>
<dbReference type="EMBL" id="CABFNQ020000645">
    <property type="protein sequence ID" value="CAH0020843.1"/>
    <property type="molecule type" value="Genomic_DNA"/>
</dbReference>
<accession>A0A9N9YGY5</accession>
<gene>
    <name evidence="1" type="ORF">CRHIZ90672A_00004658</name>
</gene>
<evidence type="ECO:0000313" key="1">
    <source>
        <dbReference type="EMBL" id="CAH0020843.1"/>
    </source>
</evidence>
<reference evidence="1" key="1">
    <citation type="submission" date="2021-10" db="EMBL/GenBank/DDBJ databases">
        <authorList>
            <person name="Piombo E."/>
        </authorList>
    </citation>
    <scope>NUCLEOTIDE SEQUENCE</scope>
</reference>
<proteinExistence type="predicted"/>
<organism evidence="1 2">
    <name type="scientific">Clonostachys rhizophaga</name>
    <dbReference type="NCBI Taxonomy" id="160324"/>
    <lineage>
        <taxon>Eukaryota</taxon>
        <taxon>Fungi</taxon>
        <taxon>Dikarya</taxon>
        <taxon>Ascomycota</taxon>
        <taxon>Pezizomycotina</taxon>
        <taxon>Sordariomycetes</taxon>
        <taxon>Hypocreomycetidae</taxon>
        <taxon>Hypocreales</taxon>
        <taxon>Bionectriaceae</taxon>
        <taxon>Clonostachys</taxon>
    </lineage>
</organism>
<keyword evidence="2" id="KW-1185">Reference proteome</keyword>